<dbReference type="Proteomes" id="UP001153678">
    <property type="component" value="Unassembled WGS sequence"/>
</dbReference>
<gene>
    <name evidence="2" type="ORF">FWILDA_LOCUS11454</name>
</gene>
<name>A0A9W4SWN7_9GLOM</name>
<dbReference type="EMBL" id="CAMKVN010003254">
    <property type="protein sequence ID" value="CAI2184187.1"/>
    <property type="molecule type" value="Genomic_DNA"/>
</dbReference>
<dbReference type="OrthoDB" id="2432958at2759"/>
<feature type="region of interest" description="Disordered" evidence="1">
    <location>
        <begin position="77"/>
        <end position="117"/>
    </location>
</feature>
<feature type="compositionally biased region" description="Basic residues" evidence="1">
    <location>
        <begin position="79"/>
        <end position="88"/>
    </location>
</feature>
<sequence length="224" mass="24603">MSNYCVVCENQEVLTNKRTGEELEYCSKKCRKVAVKSGLLKACVNCGIYPKLLEYGNLHEYCDDDCKLELNKNKSSFTQKRKTTQKKSKNQERRQDSGYGDDDDDLPPAYDTLNGLNISQNNNSSSPFYANEFYTPVPTASAVPDIATVAPTPQIIFVQPPPQVIHIHHNVPPQAYVNQNPPHNIQNGGKQPSTMKTVAKVGAKVGAQIAMSIITGGLSDLISG</sequence>
<organism evidence="2 3">
    <name type="scientific">Funneliformis geosporum</name>
    <dbReference type="NCBI Taxonomy" id="1117311"/>
    <lineage>
        <taxon>Eukaryota</taxon>
        <taxon>Fungi</taxon>
        <taxon>Fungi incertae sedis</taxon>
        <taxon>Mucoromycota</taxon>
        <taxon>Glomeromycotina</taxon>
        <taxon>Glomeromycetes</taxon>
        <taxon>Glomerales</taxon>
        <taxon>Glomeraceae</taxon>
        <taxon>Funneliformis</taxon>
    </lineage>
</organism>
<keyword evidence="3" id="KW-1185">Reference proteome</keyword>
<evidence type="ECO:0000313" key="2">
    <source>
        <dbReference type="EMBL" id="CAI2184187.1"/>
    </source>
</evidence>
<dbReference type="AlphaFoldDB" id="A0A9W4SWN7"/>
<comment type="caution">
    <text evidence="2">The sequence shown here is derived from an EMBL/GenBank/DDBJ whole genome shotgun (WGS) entry which is preliminary data.</text>
</comment>
<evidence type="ECO:0000313" key="3">
    <source>
        <dbReference type="Proteomes" id="UP001153678"/>
    </source>
</evidence>
<evidence type="ECO:0000256" key="1">
    <source>
        <dbReference type="SAM" id="MobiDB-lite"/>
    </source>
</evidence>
<reference evidence="2" key="1">
    <citation type="submission" date="2022-08" db="EMBL/GenBank/DDBJ databases">
        <authorList>
            <person name="Kallberg Y."/>
            <person name="Tangrot J."/>
            <person name="Rosling A."/>
        </authorList>
    </citation>
    <scope>NUCLEOTIDE SEQUENCE</scope>
    <source>
        <strain evidence="2">Wild A</strain>
    </source>
</reference>
<accession>A0A9W4SWN7</accession>
<protein>
    <submittedName>
        <fullName evidence="2">11519_t:CDS:1</fullName>
    </submittedName>
</protein>
<proteinExistence type="predicted"/>